<evidence type="ECO:0000313" key="2">
    <source>
        <dbReference type="EMBL" id="KAL3507454.1"/>
    </source>
</evidence>
<dbReference type="InterPro" id="IPR036008">
    <property type="entry name" value="Aconitase_4Fe-4S_dom"/>
</dbReference>
<dbReference type="InterPro" id="IPR050067">
    <property type="entry name" value="IPM_dehydratase_rel_enz"/>
</dbReference>
<name>A0ABD2YLN1_9GENT</name>
<dbReference type="EMBL" id="JBJUIK010000013">
    <property type="protein sequence ID" value="KAL3507454.1"/>
    <property type="molecule type" value="Genomic_DNA"/>
</dbReference>
<evidence type="ECO:0008006" key="4">
    <source>
        <dbReference type="Google" id="ProtNLM"/>
    </source>
</evidence>
<sequence>MLFPLYLSDNALAIPDYKGYSMLAIAQEGNCRPREVLLGTDSHMCTAGVFGNCYWISNTDAKFVLGTGKLFLKVTDA</sequence>
<proteinExistence type="predicted"/>
<organism evidence="2 3">
    <name type="scientific">Cinchona calisaya</name>
    <dbReference type="NCBI Taxonomy" id="153742"/>
    <lineage>
        <taxon>Eukaryota</taxon>
        <taxon>Viridiplantae</taxon>
        <taxon>Streptophyta</taxon>
        <taxon>Embryophyta</taxon>
        <taxon>Tracheophyta</taxon>
        <taxon>Spermatophyta</taxon>
        <taxon>Magnoliopsida</taxon>
        <taxon>eudicotyledons</taxon>
        <taxon>Gunneridae</taxon>
        <taxon>Pentapetalae</taxon>
        <taxon>asterids</taxon>
        <taxon>lamiids</taxon>
        <taxon>Gentianales</taxon>
        <taxon>Rubiaceae</taxon>
        <taxon>Cinchonoideae</taxon>
        <taxon>Cinchoneae</taxon>
        <taxon>Cinchona</taxon>
    </lineage>
</organism>
<accession>A0ABD2YLN1</accession>
<dbReference type="AlphaFoldDB" id="A0ABD2YLN1"/>
<comment type="caution">
    <text evidence="2">The sequence shown here is derived from an EMBL/GenBank/DDBJ whole genome shotgun (WGS) entry which is preliminary data.</text>
</comment>
<dbReference type="PANTHER" id="PTHR43822:SF2">
    <property type="entry name" value="HOMOACONITASE, MITOCHONDRIAL"/>
    <property type="match status" value="1"/>
</dbReference>
<evidence type="ECO:0000313" key="3">
    <source>
        <dbReference type="Proteomes" id="UP001630127"/>
    </source>
</evidence>
<dbReference type="InterPro" id="IPR015931">
    <property type="entry name" value="Acnase/IPM_dHydase_lsu_aba_1/3"/>
</dbReference>
<gene>
    <name evidence="2" type="ORF">ACH5RR_032836</name>
</gene>
<keyword evidence="1" id="KW-0408">Iron</keyword>
<dbReference type="Proteomes" id="UP001630127">
    <property type="component" value="Unassembled WGS sequence"/>
</dbReference>
<dbReference type="PANTHER" id="PTHR43822">
    <property type="entry name" value="HOMOACONITASE, MITOCHONDRIAL-RELATED"/>
    <property type="match status" value="1"/>
</dbReference>
<keyword evidence="3" id="KW-1185">Reference proteome</keyword>
<reference evidence="2 3" key="1">
    <citation type="submission" date="2024-11" db="EMBL/GenBank/DDBJ databases">
        <title>A near-complete genome assembly of Cinchona calisaya.</title>
        <authorList>
            <person name="Lian D.C."/>
            <person name="Zhao X.W."/>
            <person name="Wei L."/>
        </authorList>
    </citation>
    <scope>NUCLEOTIDE SEQUENCE [LARGE SCALE GENOMIC DNA]</scope>
    <source>
        <tissue evidence="2">Nenye</tissue>
    </source>
</reference>
<dbReference type="Gene3D" id="3.30.499.10">
    <property type="entry name" value="Aconitase, domain 3"/>
    <property type="match status" value="1"/>
</dbReference>
<dbReference type="SUPFAM" id="SSF53732">
    <property type="entry name" value="Aconitase iron-sulfur domain"/>
    <property type="match status" value="1"/>
</dbReference>
<evidence type="ECO:0000256" key="1">
    <source>
        <dbReference type="ARBA" id="ARBA00023004"/>
    </source>
</evidence>
<protein>
    <recommendedName>
        <fullName evidence="4">Aconitase/3-isopropylmalate dehydratase large subunit alpha/beta/alpha domain-containing protein</fullName>
    </recommendedName>
</protein>